<dbReference type="Gene3D" id="3.20.20.210">
    <property type="match status" value="1"/>
</dbReference>
<dbReference type="GO" id="GO:0003871">
    <property type="term" value="F:5-methyltetrahydropteroyltriglutamate-homocysteine S-methyltransferase activity"/>
    <property type="evidence" value="ECO:0007669"/>
    <property type="project" value="InterPro"/>
</dbReference>
<dbReference type="InterPro" id="IPR002629">
    <property type="entry name" value="Met_Synth_C/arc"/>
</dbReference>
<dbReference type="Pfam" id="PF01717">
    <property type="entry name" value="Meth_synt_2"/>
    <property type="match status" value="1"/>
</dbReference>
<dbReference type="CDD" id="cd03310">
    <property type="entry name" value="CIMS_like"/>
    <property type="match status" value="1"/>
</dbReference>
<dbReference type="SUPFAM" id="SSF51726">
    <property type="entry name" value="UROD/MetE-like"/>
    <property type="match status" value="1"/>
</dbReference>
<dbReference type="AlphaFoldDB" id="A0A3M2LD38"/>
<feature type="region of interest" description="Disordered" evidence="1">
    <location>
        <begin position="1"/>
        <end position="27"/>
    </location>
</feature>
<protein>
    <submittedName>
        <fullName evidence="3">Methionine synthase</fullName>
    </submittedName>
</protein>
<dbReference type="GO" id="GO:0009086">
    <property type="term" value="P:methionine biosynthetic process"/>
    <property type="evidence" value="ECO:0007669"/>
    <property type="project" value="InterPro"/>
</dbReference>
<proteinExistence type="predicted"/>
<evidence type="ECO:0000313" key="3">
    <source>
        <dbReference type="EMBL" id="RMI35439.1"/>
    </source>
</evidence>
<dbReference type="GO" id="GO:0008270">
    <property type="term" value="F:zinc ion binding"/>
    <property type="evidence" value="ECO:0007669"/>
    <property type="project" value="InterPro"/>
</dbReference>
<reference evidence="3 4" key="1">
    <citation type="submission" date="2018-10" db="EMBL/GenBank/DDBJ databases">
        <title>Isolation from cow dung.</title>
        <authorList>
            <person name="Ling L."/>
        </authorList>
    </citation>
    <scope>NUCLEOTIDE SEQUENCE [LARGE SCALE GENOMIC DNA]</scope>
    <source>
        <strain evidence="3 4">NEAU-LL90</strain>
    </source>
</reference>
<sequence>MSDAATESTALPGGIATGVGSWPGTDPREAAATMVGELPELAHLVELPARGAGSDMIGRASALLVDLRLDTSVRGYRLGPGRGAVSRRAHDLLRTDVDALEEAWETAGLLGSGRTVKVQSVGPLTLAAQVELMNGHRVLTDTGAVRDLTESLAEGVANHAAEVARRLGATVVVQFDEPSLTDVLTGSLTGASVLNIVRALPEPEAQALLDTVLTAQTGPTLLHTCAGRPALNFLRGTAATVIGFDLGRIGTADLDSVGELLDAGKHVALGLIPTTAPAVPPSWRELAEPGVRLLDRLGMPRRLLAERVLVTPTCGLAGATPAWARRALTLAREIAHAYSDEPEALALRDKVSRPRTVGYDPR</sequence>
<dbReference type="EMBL" id="RFFH01000001">
    <property type="protein sequence ID" value="RMI35439.1"/>
    <property type="molecule type" value="Genomic_DNA"/>
</dbReference>
<keyword evidence="4" id="KW-1185">Reference proteome</keyword>
<evidence type="ECO:0000259" key="2">
    <source>
        <dbReference type="Pfam" id="PF01717"/>
    </source>
</evidence>
<gene>
    <name evidence="3" type="ORF">EBN03_04015</name>
</gene>
<evidence type="ECO:0000313" key="4">
    <source>
        <dbReference type="Proteomes" id="UP000279275"/>
    </source>
</evidence>
<feature type="domain" description="Cobalamin-independent methionine synthase MetE C-terminal/archaeal" evidence="2">
    <location>
        <begin position="16"/>
        <end position="336"/>
    </location>
</feature>
<evidence type="ECO:0000256" key="1">
    <source>
        <dbReference type="SAM" id="MobiDB-lite"/>
    </source>
</evidence>
<name>A0A3M2LD38_9NOCA</name>
<dbReference type="InterPro" id="IPR038071">
    <property type="entry name" value="UROD/MetE-like_sf"/>
</dbReference>
<organism evidence="3 4">
    <name type="scientific">Nocardia stercoris</name>
    <dbReference type="NCBI Taxonomy" id="2483361"/>
    <lineage>
        <taxon>Bacteria</taxon>
        <taxon>Bacillati</taxon>
        <taxon>Actinomycetota</taxon>
        <taxon>Actinomycetes</taxon>
        <taxon>Mycobacteriales</taxon>
        <taxon>Nocardiaceae</taxon>
        <taxon>Nocardia</taxon>
    </lineage>
</organism>
<dbReference type="Proteomes" id="UP000279275">
    <property type="component" value="Unassembled WGS sequence"/>
</dbReference>
<dbReference type="OrthoDB" id="5242426at2"/>
<dbReference type="RefSeq" id="WP_122186414.1">
    <property type="nucleotide sequence ID" value="NZ_RFFH01000001.1"/>
</dbReference>
<accession>A0A3M2LD38</accession>
<comment type="caution">
    <text evidence="3">The sequence shown here is derived from an EMBL/GenBank/DDBJ whole genome shotgun (WGS) entry which is preliminary data.</text>
</comment>